<reference evidence="3" key="1">
    <citation type="journal article" date="2020" name="Fungal Divers.">
        <title>Resolving the Mortierellaceae phylogeny through synthesis of multi-gene phylogenetics and phylogenomics.</title>
        <authorList>
            <person name="Vandepol N."/>
            <person name="Liber J."/>
            <person name="Desiro A."/>
            <person name="Na H."/>
            <person name="Kennedy M."/>
            <person name="Barry K."/>
            <person name="Grigoriev I.V."/>
            <person name="Miller A.N."/>
            <person name="O'Donnell K."/>
            <person name="Stajich J.E."/>
            <person name="Bonito G."/>
        </authorList>
    </citation>
    <scope>NUCLEOTIDE SEQUENCE</scope>
    <source>
        <strain evidence="3">NVP60</strain>
    </source>
</reference>
<dbReference type="Gene3D" id="1.25.40.90">
    <property type="match status" value="1"/>
</dbReference>
<evidence type="ECO:0000313" key="4">
    <source>
        <dbReference type="Proteomes" id="UP000823405"/>
    </source>
</evidence>
<dbReference type="InterPro" id="IPR045154">
    <property type="entry name" value="PCF11-like"/>
</dbReference>
<evidence type="ECO:0000313" key="3">
    <source>
        <dbReference type="EMBL" id="KAG0319876.1"/>
    </source>
</evidence>
<dbReference type="SMART" id="SM00582">
    <property type="entry name" value="RPR"/>
    <property type="match status" value="1"/>
</dbReference>
<dbReference type="SUPFAM" id="SSF48464">
    <property type="entry name" value="ENTH/VHS domain"/>
    <property type="match status" value="1"/>
</dbReference>
<dbReference type="GO" id="GO:0005849">
    <property type="term" value="C:mRNA cleavage factor complex"/>
    <property type="evidence" value="ECO:0007669"/>
    <property type="project" value="TreeGrafter"/>
</dbReference>
<dbReference type="AlphaFoldDB" id="A0A9P6RJ75"/>
<dbReference type="Pfam" id="PF04818">
    <property type="entry name" value="CID"/>
    <property type="match status" value="1"/>
</dbReference>
<accession>A0A9P6RJ75</accession>
<feature type="domain" description="CID" evidence="2">
    <location>
        <begin position="12"/>
        <end position="162"/>
    </location>
</feature>
<dbReference type="PANTHER" id="PTHR15921:SF7">
    <property type="entry name" value="SR-RELATED AND CTD-ASSOCIATED FACTOR 8"/>
    <property type="match status" value="1"/>
</dbReference>
<dbReference type="EMBL" id="JAAAIN010000125">
    <property type="protein sequence ID" value="KAG0319876.1"/>
    <property type="molecule type" value="Genomic_DNA"/>
</dbReference>
<dbReference type="Proteomes" id="UP000823405">
    <property type="component" value="Unassembled WGS sequence"/>
</dbReference>
<dbReference type="InterPro" id="IPR008942">
    <property type="entry name" value="ENTH_VHS"/>
</dbReference>
<sequence>MSANKESGTSKDPPPDVTEFQKELHGLFDHSRTASASKIDKLTKLAFKAARYYKNIVYCLEKFITRCVPEYKLTGLYVLDSICRTSQSAKTKLGSSGGGTFTGSEYVARFEKNIEALFVEFTKVVEDKEKEKVKRVVEIWERSGTFAAKTTENIKKKYFPLLETEISRAAAAAEQEAAAAAAAAAAEAETAKVEQESSADKAASFITSLAASLAASNSPVASAASSNTSNPSTPPTSTGSTYTPSLHYPMGNAYSISSPSTATTPVNPLLSGISDPSSALALQTLLATVSQVKAAAAGAAATPSPASVSAMPPATGHHYPGYPSASAGAAPMLMPDYGATAQGTSTLPPVLQQLQGIFQQYCTTTALNFSNSSSNCGSIVCRISDVGFSY</sequence>
<evidence type="ECO:0000259" key="2">
    <source>
        <dbReference type="PROSITE" id="PS51391"/>
    </source>
</evidence>
<dbReference type="GO" id="GO:0005737">
    <property type="term" value="C:cytoplasm"/>
    <property type="evidence" value="ECO:0007669"/>
    <property type="project" value="TreeGrafter"/>
</dbReference>
<comment type="caution">
    <text evidence="3">The sequence shown here is derived from an EMBL/GenBank/DDBJ whole genome shotgun (WGS) entry which is preliminary data.</text>
</comment>
<name>A0A9P6RJ75_9FUNG</name>
<dbReference type="GO" id="GO:0006369">
    <property type="term" value="P:termination of RNA polymerase II transcription"/>
    <property type="evidence" value="ECO:0007669"/>
    <property type="project" value="InterPro"/>
</dbReference>
<dbReference type="PROSITE" id="PS51391">
    <property type="entry name" value="CID"/>
    <property type="match status" value="1"/>
</dbReference>
<organism evidence="3 4">
    <name type="scientific">Linnemannia gamsii</name>
    <dbReference type="NCBI Taxonomy" id="64522"/>
    <lineage>
        <taxon>Eukaryota</taxon>
        <taxon>Fungi</taxon>
        <taxon>Fungi incertae sedis</taxon>
        <taxon>Mucoromycota</taxon>
        <taxon>Mortierellomycotina</taxon>
        <taxon>Mortierellomycetes</taxon>
        <taxon>Mortierellales</taxon>
        <taxon>Mortierellaceae</taxon>
        <taxon>Linnemannia</taxon>
    </lineage>
</organism>
<dbReference type="PANTHER" id="PTHR15921">
    <property type="entry name" value="PRE-MRNA CLEAVAGE COMPLEX II"/>
    <property type="match status" value="1"/>
</dbReference>
<dbReference type="GO" id="GO:0003729">
    <property type="term" value="F:mRNA binding"/>
    <property type="evidence" value="ECO:0007669"/>
    <property type="project" value="InterPro"/>
</dbReference>
<dbReference type="GO" id="GO:0000993">
    <property type="term" value="F:RNA polymerase II complex binding"/>
    <property type="evidence" value="ECO:0007669"/>
    <property type="project" value="InterPro"/>
</dbReference>
<keyword evidence="4" id="KW-1185">Reference proteome</keyword>
<dbReference type="GO" id="GO:0031124">
    <property type="term" value="P:mRNA 3'-end processing"/>
    <property type="evidence" value="ECO:0007669"/>
    <property type="project" value="InterPro"/>
</dbReference>
<proteinExistence type="predicted"/>
<feature type="region of interest" description="Disordered" evidence="1">
    <location>
        <begin position="221"/>
        <end position="244"/>
    </location>
</feature>
<protein>
    <recommendedName>
        <fullName evidence="2">CID domain-containing protein</fullName>
    </recommendedName>
</protein>
<dbReference type="OrthoDB" id="79367at2759"/>
<gene>
    <name evidence="3" type="ORF">BGZ97_001244</name>
</gene>
<dbReference type="InterPro" id="IPR006569">
    <property type="entry name" value="CID_dom"/>
</dbReference>
<evidence type="ECO:0000256" key="1">
    <source>
        <dbReference type="SAM" id="MobiDB-lite"/>
    </source>
</evidence>